<evidence type="ECO:0000259" key="4">
    <source>
        <dbReference type="Pfam" id="PF00501"/>
    </source>
</evidence>
<dbReference type="AlphaFoldDB" id="A0A4P6UZN5"/>
<organism evidence="5 6">
    <name type="scientific">Roseitalea porphyridii</name>
    <dbReference type="NCBI Taxonomy" id="1852022"/>
    <lineage>
        <taxon>Bacteria</taxon>
        <taxon>Pseudomonadati</taxon>
        <taxon>Pseudomonadota</taxon>
        <taxon>Alphaproteobacteria</taxon>
        <taxon>Hyphomicrobiales</taxon>
        <taxon>Ahrensiaceae</taxon>
        <taxon>Roseitalea</taxon>
    </lineage>
</organism>
<dbReference type="InterPro" id="IPR042099">
    <property type="entry name" value="ANL_N_sf"/>
</dbReference>
<dbReference type="PROSITE" id="PS00455">
    <property type="entry name" value="AMP_BINDING"/>
    <property type="match status" value="1"/>
</dbReference>
<dbReference type="InterPro" id="IPR000873">
    <property type="entry name" value="AMP-dep_synth/lig_dom"/>
</dbReference>
<evidence type="ECO:0000313" key="5">
    <source>
        <dbReference type="EMBL" id="QBK30265.1"/>
    </source>
</evidence>
<dbReference type="Proteomes" id="UP000293719">
    <property type="component" value="Chromosome"/>
</dbReference>
<evidence type="ECO:0000256" key="3">
    <source>
        <dbReference type="SAM" id="MobiDB-lite"/>
    </source>
</evidence>
<dbReference type="Gene3D" id="3.40.50.12780">
    <property type="entry name" value="N-terminal domain of ligase-like"/>
    <property type="match status" value="1"/>
</dbReference>
<name>A0A4P6UZN5_9HYPH</name>
<dbReference type="InterPro" id="IPR020845">
    <property type="entry name" value="AMP-binding_CS"/>
</dbReference>
<dbReference type="PANTHER" id="PTHR43201">
    <property type="entry name" value="ACYL-COA SYNTHETASE"/>
    <property type="match status" value="1"/>
</dbReference>
<dbReference type="PANTHER" id="PTHR43201:SF5">
    <property type="entry name" value="MEDIUM-CHAIN ACYL-COA LIGASE ACSF2, MITOCHONDRIAL"/>
    <property type="match status" value="1"/>
</dbReference>
<dbReference type="GO" id="GO:0006631">
    <property type="term" value="P:fatty acid metabolic process"/>
    <property type="evidence" value="ECO:0007669"/>
    <property type="project" value="TreeGrafter"/>
</dbReference>
<dbReference type="GO" id="GO:0016746">
    <property type="term" value="F:acyltransferase activity"/>
    <property type="evidence" value="ECO:0007669"/>
    <property type="project" value="UniProtKB-KW"/>
</dbReference>
<evidence type="ECO:0000256" key="2">
    <source>
        <dbReference type="ARBA" id="ARBA00022598"/>
    </source>
</evidence>
<dbReference type="Gene3D" id="3.30.300.30">
    <property type="match status" value="1"/>
</dbReference>
<protein>
    <submittedName>
        <fullName evidence="5">2-acyl-glycerophospho-ethanolamine acyltransferase</fullName>
    </submittedName>
</protein>
<dbReference type="SUPFAM" id="SSF56801">
    <property type="entry name" value="Acetyl-CoA synthetase-like"/>
    <property type="match status" value="1"/>
</dbReference>
<dbReference type="KEGG" id="rpod:E0E05_06415"/>
<proteinExistence type="inferred from homology"/>
<dbReference type="Pfam" id="PF00501">
    <property type="entry name" value="AMP-binding"/>
    <property type="match status" value="1"/>
</dbReference>
<accession>A0A4P6UZN5</accession>
<dbReference type="InterPro" id="IPR045851">
    <property type="entry name" value="AMP-bd_C_sf"/>
</dbReference>
<comment type="similarity">
    <text evidence="1">Belongs to the ATP-dependent AMP-binding enzyme family.</text>
</comment>
<feature type="region of interest" description="Disordered" evidence="3">
    <location>
        <begin position="739"/>
        <end position="777"/>
    </location>
</feature>
<sequence>MAWALLAVAIAAVAFIAFREQRRLGTSWRQALALVPLKLLTRLDTRGLQPVRNSDGPVIFAVNEQARLDPAICLAALPDDTLHVLDPASADHFIVGAYRSLGKAVVFDKEKMLANRRLITHLKRGGRLAVYFPDAVEPDRAAFRLYRGVALLARKTGATIVPVTVRNSRFLRSSFTAEDKAPRALWPKLRLHALPAAPMSDIVAMRGREWTTPANALFDRMAELRFTSADLDQTLFEAFVSAARTYGPGRTILEDTVTGALTYKRALIGARVLAKRFAAMSEKGEALGVLLPNANGAAVTFFALQSAGRVAAMLNYTAGARNVVSAIETAKMRTVLSSRAFIEKAELQPLVDAIEDNGTRIVWLEDVRASVTTAEKLSAALQWSRPVRHADPKAPAVILFTSGTEGAPKGVVLSHRNLVVNAAQSEARVSISVTDSLFNVLPLFHSFGLTGGMVLPLLYGVRLFLYPSPLHYKLIPQVAARAQPTIMFGTDTFLAGYARTARDTDFASLRFVVAGAEAVRYETQELYRERFGCAILEGYGMTEASPVVAVNSATHHRLGSVGRALPGIDIRLEPVEGIEGGARMWVKGPNVMIGYLKADRPGEIQPLEDGWYDTGDIVHIDHEGFIEVRGRAKRFAKIGGEMVSLGAVEMLVQSLWPADRHAALSVADRRKGEKIVLATTTKQADRQRIARKTQEEGMTKLMVPSDIVEMEDIPVLGSGKTDYVTLQERVMAMLKRLGRRVTGSSAPRDDAPGGAKDVPKKAKSKGRRSPKASASTR</sequence>
<keyword evidence="5" id="KW-0808">Transferase</keyword>
<evidence type="ECO:0000313" key="6">
    <source>
        <dbReference type="Proteomes" id="UP000293719"/>
    </source>
</evidence>
<reference evidence="5 6" key="1">
    <citation type="journal article" date="2017" name="Int. J. Syst. Evol. Microbiol.">
        <title>Roseitalea porphyridii gen. nov., sp. nov., isolated from a red alga, and reclassification of Hoeflea suaedae Chung et al. 2013 as Pseudohoeflea suaedae gen. nov., comb. nov.</title>
        <authorList>
            <person name="Hyeon J.W."/>
            <person name="Jeong S.E."/>
            <person name="Baek K."/>
            <person name="Jeon C.O."/>
        </authorList>
    </citation>
    <scope>NUCLEOTIDE SEQUENCE [LARGE SCALE GENOMIC DNA]</scope>
    <source>
        <strain evidence="5 6">MA7-20</strain>
    </source>
</reference>
<dbReference type="OrthoDB" id="9803968at2"/>
<dbReference type="EMBL" id="CP036532">
    <property type="protein sequence ID" value="QBK30265.1"/>
    <property type="molecule type" value="Genomic_DNA"/>
</dbReference>
<gene>
    <name evidence="5" type="ORF">E0E05_06415</name>
</gene>
<evidence type="ECO:0000256" key="1">
    <source>
        <dbReference type="ARBA" id="ARBA00006432"/>
    </source>
</evidence>
<feature type="domain" description="AMP-dependent synthetase/ligase" evidence="4">
    <location>
        <begin position="244"/>
        <end position="596"/>
    </location>
</feature>
<keyword evidence="5" id="KW-0012">Acyltransferase</keyword>
<dbReference type="GO" id="GO:0031956">
    <property type="term" value="F:medium-chain fatty acid-CoA ligase activity"/>
    <property type="evidence" value="ECO:0007669"/>
    <property type="project" value="TreeGrafter"/>
</dbReference>
<keyword evidence="6" id="KW-1185">Reference proteome</keyword>
<keyword evidence="2" id="KW-0436">Ligase</keyword>
<feature type="compositionally biased region" description="Basic residues" evidence="3">
    <location>
        <begin position="761"/>
        <end position="770"/>
    </location>
</feature>